<dbReference type="UniPathway" id="UPA00378"/>
<evidence type="ECO:0000256" key="4">
    <source>
        <dbReference type="ARBA" id="ARBA00004922"/>
    </source>
</evidence>
<dbReference type="Gene3D" id="3.40.50.12610">
    <property type="match status" value="1"/>
</dbReference>
<evidence type="ECO:0000256" key="11">
    <source>
        <dbReference type="ARBA" id="ARBA00022723"/>
    </source>
</evidence>
<feature type="transmembrane region" description="Helical" evidence="19">
    <location>
        <begin position="149"/>
        <end position="167"/>
    </location>
</feature>
<evidence type="ECO:0000256" key="12">
    <source>
        <dbReference type="ARBA" id="ARBA00022824"/>
    </source>
</evidence>
<organism evidence="22 23">
    <name type="scientific">Gossypium arboreum</name>
    <name type="common">Tree cotton</name>
    <name type="synonym">Gossypium nanking</name>
    <dbReference type="NCBI Taxonomy" id="29729"/>
    <lineage>
        <taxon>Eukaryota</taxon>
        <taxon>Viridiplantae</taxon>
        <taxon>Streptophyta</taxon>
        <taxon>Embryophyta</taxon>
        <taxon>Tracheophyta</taxon>
        <taxon>Spermatophyta</taxon>
        <taxon>Magnoliopsida</taxon>
        <taxon>eudicotyledons</taxon>
        <taxon>Gunneridae</taxon>
        <taxon>Pentapetalae</taxon>
        <taxon>rosids</taxon>
        <taxon>malvids</taxon>
        <taxon>Malvales</taxon>
        <taxon>Malvaceae</taxon>
        <taxon>Malvoideae</taxon>
        <taxon>Gossypium</taxon>
    </lineage>
</organism>
<evidence type="ECO:0000256" key="13">
    <source>
        <dbReference type="ARBA" id="ARBA00022842"/>
    </source>
</evidence>
<keyword evidence="8" id="KW-0328">Glycosyltransferase</keyword>
<comment type="cofactor">
    <cofactor evidence="1">
        <name>Mn(2+)</name>
        <dbReference type="ChEBI" id="CHEBI:29035"/>
    </cofactor>
</comment>
<evidence type="ECO:0000256" key="9">
    <source>
        <dbReference type="ARBA" id="ARBA00022679"/>
    </source>
</evidence>
<evidence type="ECO:0000256" key="1">
    <source>
        <dbReference type="ARBA" id="ARBA00001936"/>
    </source>
</evidence>
<keyword evidence="11" id="KW-0479">Metal-binding</keyword>
<name>A0A0B0NVA9_GOSAR</name>
<keyword evidence="12" id="KW-0256">Endoplasmic reticulum</keyword>
<evidence type="ECO:0000256" key="3">
    <source>
        <dbReference type="ARBA" id="ARBA00004477"/>
    </source>
</evidence>
<evidence type="ECO:0000259" key="21">
    <source>
        <dbReference type="Pfam" id="PF21436"/>
    </source>
</evidence>
<keyword evidence="16" id="KW-0325">Glycoprotein</keyword>
<feature type="transmembrane region" description="Helical" evidence="19">
    <location>
        <begin position="91"/>
        <end position="111"/>
    </location>
</feature>
<comment type="similarity">
    <text evidence="5">Belongs to the STT3 family.</text>
</comment>
<evidence type="ECO:0000256" key="5">
    <source>
        <dbReference type="ARBA" id="ARBA00010810"/>
    </source>
</evidence>
<evidence type="ECO:0000256" key="6">
    <source>
        <dbReference type="ARBA" id="ARBA00011157"/>
    </source>
</evidence>
<keyword evidence="9 22" id="KW-0808">Transferase</keyword>
<dbReference type="Pfam" id="PF02516">
    <property type="entry name" value="STT3"/>
    <property type="match status" value="2"/>
</dbReference>
<evidence type="ECO:0000256" key="2">
    <source>
        <dbReference type="ARBA" id="ARBA00001946"/>
    </source>
</evidence>
<protein>
    <recommendedName>
        <fullName evidence="7">dolichyl-diphosphooligosaccharide--protein glycotransferase</fullName>
        <ecNumber evidence="7">2.4.99.18</ecNumber>
    </recommendedName>
</protein>
<feature type="domain" description="Oligosaccharyl transferase STT3 N-terminal" evidence="20">
    <location>
        <begin position="222"/>
        <end position="385"/>
    </location>
</feature>
<reference evidence="23" key="1">
    <citation type="submission" date="2014-09" db="EMBL/GenBank/DDBJ databases">
        <authorList>
            <person name="Mudge J."/>
            <person name="Ramaraj T."/>
            <person name="Lindquist I.E."/>
            <person name="Bharti A.K."/>
            <person name="Sundararajan A."/>
            <person name="Cameron C.T."/>
            <person name="Woodward J.E."/>
            <person name="May G.D."/>
            <person name="Brubaker C."/>
            <person name="Broadhvest J."/>
            <person name="Wilkins T.A."/>
        </authorList>
    </citation>
    <scope>NUCLEOTIDE SEQUENCE</scope>
    <source>
        <strain evidence="23">cv. AKA8401</strain>
    </source>
</reference>
<dbReference type="Proteomes" id="UP000032142">
    <property type="component" value="Unassembled WGS sequence"/>
</dbReference>
<comment type="subunit">
    <text evidence="6">Component of the oligosaccharyltransferase (OST) complex.</text>
</comment>
<evidence type="ECO:0000256" key="10">
    <source>
        <dbReference type="ARBA" id="ARBA00022692"/>
    </source>
</evidence>
<feature type="transmembrane region" description="Helical" evidence="19">
    <location>
        <begin position="24"/>
        <end position="44"/>
    </location>
</feature>
<feature type="transmembrane region" description="Helical" evidence="19">
    <location>
        <begin position="353"/>
        <end position="369"/>
    </location>
</feature>
<keyword evidence="13" id="KW-0460">Magnesium</keyword>
<comment type="subcellular location">
    <subcellularLocation>
        <location evidence="3">Endoplasmic reticulum membrane</location>
        <topology evidence="3">Multi-pass membrane protein</topology>
    </subcellularLocation>
</comment>
<dbReference type="InterPro" id="IPR048999">
    <property type="entry name" value="STT3-PglB_core"/>
</dbReference>
<comment type="pathway">
    <text evidence="4">Protein modification; protein glycosylation.</text>
</comment>
<feature type="transmembrane region" description="Helical" evidence="19">
    <location>
        <begin position="179"/>
        <end position="212"/>
    </location>
</feature>
<evidence type="ECO:0000313" key="23">
    <source>
        <dbReference type="Proteomes" id="UP000032142"/>
    </source>
</evidence>
<feature type="transmembrane region" description="Helical" evidence="19">
    <location>
        <begin position="232"/>
        <end position="253"/>
    </location>
</feature>
<feature type="domain" description="Oligosaccharyl transferase STT3 N-terminal" evidence="20">
    <location>
        <begin position="28"/>
        <end position="221"/>
    </location>
</feature>
<evidence type="ECO:0000256" key="17">
    <source>
        <dbReference type="ARBA" id="ARBA00023211"/>
    </source>
</evidence>
<dbReference type="PANTHER" id="PTHR13872:SF1">
    <property type="entry name" value="DOLICHYL-DIPHOSPHOOLIGOSACCHARIDE--PROTEIN GLYCOSYLTRANSFERASE SUBUNIT STT3B"/>
    <property type="match status" value="1"/>
</dbReference>
<keyword evidence="15 19" id="KW-0472">Membrane</keyword>
<dbReference type="EMBL" id="KN410622">
    <property type="protein sequence ID" value="KHG18443.1"/>
    <property type="molecule type" value="Genomic_DNA"/>
</dbReference>
<dbReference type="GO" id="GO:0046872">
    <property type="term" value="F:metal ion binding"/>
    <property type="evidence" value="ECO:0007669"/>
    <property type="project" value="UniProtKB-KW"/>
</dbReference>
<comment type="cofactor">
    <cofactor evidence="2">
        <name>Mg(2+)</name>
        <dbReference type="ChEBI" id="CHEBI:18420"/>
    </cofactor>
</comment>
<dbReference type="InterPro" id="IPR048307">
    <property type="entry name" value="STT3_N"/>
</dbReference>
<keyword evidence="10 19" id="KW-0812">Transmembrane</keyword>
<proteinExistence type="inferred from homology"/>
<evidence type="ECO:0000256" key="14">
    <source>
        <dbReference type="ARBA" id="ARBA00022989"/>
    </source>
</evidence>
<dbReference type="InterPro" id="IPR003674">
    <property type="entry name" value="Oligo_trans_STT3"/>
</dbReference>
<dbReference type="GO" id="GO:0005789">
    <property type="term" value="C:endoplasmic reticulum membrane"/>
    <property type="evidence" value="ECO:0007669"/>
    <property type="project" value="UniProtKB-SubCell"/>
</dbReference>
<feature type="domain" description="STT3/PglB/AglB core" evidence="21">
    <location>
        <begin position="502"/>
        <end position="559"/>
    </location>
</feature>
<evidence type="ECO:0000259" key="20">
    <source>
        <dbReference type="Pfam" id="PF02516"/>
    </source>
</evidence>
<keyword evidence="14 19" id="KW-1133">Transmembrane helix</keyword>
<feature type="transmembrane region" description="Helical" evidence="19">
    <location>
        <begin position="265"/>
        <end position="291"/>
    </location>
</feature>
<evidence type="ECO:0000313" key="22">
    <source>
        <dbReference type="EMBL" id="KHG18443.1"/>
    </source>
</evidence>
<evidence type="ECO:0000256" key="8">
    <source>
        <dbReference type="ARBA" id="ARBA00022676"/>
    </source>
</evidence>
<comment type="catalytic activity">
    <reaction evidence="18">
        <text>a di-trans,poly-cis-dolichyl diphosphooligosaccharide + L-asparaginyl-[protein] = N(4)-(oligosaccharide-(1-&gt;4)-N-acetyl-beta-D-glucosaminyl-(1-&gt;4)-N-acetyl-beta-D-glucosaminyl)-L-asparaginyl-[protein] + a di-trans,poly-cis-dolichyl diphosphate + H(+)</text>
        <dbReference type="Rhea" id="RHEA:22980"/>
        <dbReference type="Rhea" id="RHEA-COMP:12804"/>
        <dbReference type="Rhea" id="RHEA-COMP:12805"/>
        <dbReference type="Rhea" id="RHEA-COMP:19506"/>
        <dbReference type="Rhea" id="RHEA-COMP:19509"/>
        <dbReference type="ChEBI" id="CHEBI:15378"/>
        <dbReference type="ChEBI" id="CHEBI:50347"/>
        <dbReference type="ChEBI" id="CHEBI:57497"/>
        <dbReference type="ChEBI" id="CHEBI:57570"/>
        <dbReference type="ChEBI" id="CHEBI:132529"/>
        <dbReference type="EC" id="2.4.99.18"/>
    </reaction>
</comment>
<gene>
    <name evidence="22" type="ORF">F383_24827</name>
</gene>
<sequence length="687" mass="77728">MATMPASASDLLKSFKLKTKQQELLIRVSILCLVYILAFITRLFSVLRYESMIHEFDPYFNYRTTLYLTENGFYDFWNWFDYESWYPLGRIVGGTLYPGLMVTAVLIYRILRFLRFAVHIREVCVLTAPFFASNTTLVAYFFGKEIWDSGAGLVAAILIAICPGYISRSVAGSYDNEGVAIFALLFTFYVFVKAVNTGSLAWSLASAFGYFYMVSAWGGYIRFVGFQHVQSGEHMAAMGVFFLMQVFYFLDWVKHMLSDTKLFQAFLRITVTCAVAVGGIALGLGMVSGYISPWTGRFYSLLDPTYAKDHIPIIASVSEHQPTAWSSFMFDFHILLFLFPAGLYFCFKRLSDATIFIVMYGLTSMYFAGVMVRLILVATPAVCLISAIAVSATVKNLTVLLRSKNKVVQTGSTKGSGGSKSSSKALLDQSQPFQKNGAIALLFGAFYLLSRYATHCTWVTSEAYSSPSIVLAARGAHGNRVIFDDYREAYFWLRQNTPQDAKVMSWWDYGYQITAMGNRTVIVDNNTWNNTHIATVGRAMSSYEDEAIEIIRSLDVDYVLVVFGGVTGYSSDDINKFLWMVRIGGGVFPVIKEPDYLVNGEYRVDKGAAPKMLNCLMYKLCYYRFGEMLTEYGKPPGYDRARGVEIGNKDVKLEHLEEAFTTSNWIVRIYRVKPPNNRWWLNRYKFG</sequence>
<evidence type="ECO:0000256" key="7">
    <source>
        <dbReference type="ARBA" id="ARBA00012605"/>
    </source>
</evidence>
<evidence type="ECO:0000256" key="18">
    <source>
        <dbReference type="ARBA" id="ARBA00048829"/>
    </source>
</evidence>
<evidence type="ECO:0000256" key="19">
    <source>
        <dbReference type="SAM" id="Phobius"/>
    </source>
</evidence>
<accession>A0A0B0NVA9</accession>
<dbReference type="PANTHER" id="PTHR13872">
    <property type="entry name" value="DOLICHYL-DIPHOSPHOOLIGOSACCHARIDE--PROTEIN GLYCOSYLTRANSFERASE SUBUNIT"/>
    <property type="match status" value="1"/>
</dbReference>
<evidence type="ECO:0000256" key="15">
    <source>
        <dbReference type="ARBA" id="ARBA00023136"/>
    </source>
</evidence>
<keyword evidence="17" id="KW-0464">Manganese</keyword>
<dbReference type="AlphaFoldDB" id="A0A0B0NVA9"/>
<evidence type="ECO:0000256" key="16">
    <source>
        <dbReference type="ARBA" id="ARBA00023180"/>
    </source>
</evidence>
<feature type="transmembrane region" description="Helical" evidence="19">
    <location>
        <begin position="328"/>
        <end position="346"/>
    </location>
</feature>
<dbReference type="EC" id="2.4.99.18" evidence="7"/>
<dbReference type="GO" id="GO:0004579">
    <property type="term" value="F:dolichyl-diphosphooligosaccharide-protein glycotransferase activity"/>
    <property type="evidence" value="ECO:0007669"/>
    <property type="project" value="UniProtKB-EC"/>
</dbReference>
<dbReference type="FunFam" id="3.40.50.12610:FF:000002">
    <property type="entry name" value="dolichyl-diphosphooligosaccharide--protein glycosyltransferase subunit STT3A"/>
    <property type="match status" value="1"/>
</dbReference>
<dbReference type="Pfam" id="PF21436">
    <property type="entry name" value="STT3-PglB_core"/>
    <property type="match status" value="1"/>
</dbReference>
<keyword evidence="23" id="KW-1185">Reference proteome</keyword>